<dbReference type="eggNOG" id="COG0006">
    <property type="taxonomic scope" value="Bacteria"/>
</dbReference>
<dbReference type="PANTHER" id="PTHR46112:SF2">
    <property type="entry name" value="XAA-PRO AMINOPEPTIDASE P-RELATED"/>
    <property type="match status" value="1"/>
</dbReference>
<evidence type="ECO:0000259" key="2">
    <source>
        <dbReference type="Pfam" id="PF01321"/>
    </source>
</evidence>
<dbReference type="Gene3D" id="3.40.350.10">
    <property type="entry name" value="Creatinase/prolidase N-terminal domain"/>
    <property type="match status" value="1"/>
</dbReference>
<dbReference type="InterPro" id="IPR036005">
    <property type="entry name" value="Creatinase/aminopeptidase-like"/>
</dbReference>
<comment type="caution">
    <text evidence="3">The sequence shown here is derived from an EMBL/GenBank/DDBJ whole genome shotgun (WGS) entry which is preliminary data.</text>
</comment>
<dbReference type="EMBL" id="AONG01000020">
    <property type="protein sequence ID" value="KIQ67692.1"/>
    <property type="molecule type" value="Genomic_DNA"/>
</dbReference>
<dbReference type="PANTHER" id="PTHR46112">
    <property type="entry name" value="AMINOPEPTIDASE"/>
    <property type="match status" value="1"/>
</dbReference>
<dbReference type="Pfam" id="PF00557">
    <property type="entry name" value="Peptidase_M24"/>
    <property type="match status" value="1"/>
</dbReference>
<dbReference type="GO" id="GO:0004177">
    <property type="term" value="F:aminopeptidase activity"/>
    <property type="evidence" value="ECO:0007669"/>
    <property type="project" value="UniProtKB-KW"/>
</dbReference>
<evidence type="ECO:0000259" key="1">
    <source>
        <dbReference type="Pfam" id="PF00557"/>
    </source>
</evidence>
<keyword evidence="3" id="KW-0378">Hydrolase</keyword>
<dbReference type="SUPFAM" id="SSF53092">
    <property type="entry name" value="Creatinase/prolidase N-terminal domain"/>
    <property type="match status" value="1"/>
</dbReference>
<evidence type="ECO:0000313" key="3">
    <source>
        <dbReference type="EMBL" id="KIQ67692.1"/>
    </source>
</evidence>
<dbReference type="InterPro" id="IPR050659">
    <property type="entry name" value="Peptidase_M24B"/>
</dbReference>
<dbReference type="STRING" id="1123501.Wenmar_03651"/>
<proteinExistence type="predicted"/>
<dbReference type="SUPFAM" id="SSF55920">
    <property type="entry name" value="Creatinase/aminopeptidase"/>
    <property type="match status" value="1"/>
</dbReference>
<dbReference type="Pfam" id="PF01321">
    <property type="entry name" value="Creatinase_N"/>
    <property type="match status" value="1"/>
</dbReference>
<gene>
    <name evidence="3" type="ORF">Wenmar_03651</name>
</gene>
<dbReference type="InterPro" id="IPR000994">
    <property type="entry name" value="Pept_M24"/>
</dbReference>
<organism evidence="3 4">
    <name type="scientific">Wenxinia marina DSM 24838</name>
    <dbReference type="NCBI Taxonomy" id="1123501"/>
    <lineage>
        <taxon>Bacteria</taxon>
        <taxon>Pseudomonadati</taxon>
        <taxon>Pseudomonadota</taxon>
        <taxon>Alphaproteobacteria</taxon>
        <taxon>Rhodobacterales</taxon>
        <taxon>Roseobacteraceae</taxon>
        <taxon>Wenxinia</taxon>
    </lineage>
</organism>
<dbReference type="InterPro" id="IPR029149">
    <property type="entry name" value="Creatin/AminoP/Spt16_N"/>
</dbReference>
<evidence type="ECO:0000313" key="4">
    <source>
        <dbReference type="Proteomes" id="UP000035100"/>
    </source>
</evidence>
<dbReference type="InterPro" id="IPR000587">
    <property type="entry name" value="Creatinase_N"/>
</dbReference>
<keyword evidence="3" id="KW-0645">Protease</keyword>
<feature type="domain" description="Peptidase M24" evidence="1">
    <location>
        <begin position="171"/>
        <end position="378"/>
    </location>
</feature>
<dbReference type="PATRIC" id="fig|1123501.6.peg.3778"/>
<name>A0A0D0Q5C7_9RHOB</name>
<sequence length="394" mass="43566">MPSTRTSPSFPDAEYWDRIEKTRAAMEAAGIEVLVVSDPSNMAWLTGYDGWSFYVHQAAILGMEGEPLWWGRFMDVAGALRTVFMEEDACHGYEDGYVQNPERHPMEDLARLLDAYGHGAARIGVEMDNYYFSAKAYGTLRTFLPNATFTDATGLANWQRAIKSSQEIVYMRRAAAIVEAMHARIAEVAEPGMPKHKLVAEIYHQGISGTGGHWGDYPAIVPMAPSGLDATAPHLTWDDTPLRTGETTFFEIAGAHRRYHCPQSRTLFFGRPPQKFLDAATAVEEATVAALNKAMPGNRCEEIANAFNAALQARGFTKESRCGYSIGLSYPPDWGERTMSFRAGDRTVLQPGMAFHFMPALWLDDGGIEITEPILITDKGHERFCATPGGLLVK</sequence>
<dbReference type="CDD" id="cd01066">
    <property type="entry name" value="APP_MetAP"/>
    <property type="match status" value="1"/>
</dbReference>
<dbReference type="RefSeq" id="WP_018302480.1">
    <property type="nucleotide sequence ID" value="NZ_KB902284.1"/>
</dbReference>
<accession>A0A0D0Q5C7</accession>
<keyword evidence="3" id="KW-0031">Aminopeptidase</keyword>
<reference evidence="3 4" key="1">
    <citation type="submission" date="2013-01" db="EMBL/GenBank/DDBJ databases">
        <authorList>
            <person name="Fiebig A."/>
            <person name="Goeker M."/>
            <person name="Klenk H.-P.P."/>
        </authorList>
    </citation>
    <scope>NUCLEOTIDE SEQUENCE [LARGE SCALE GENOMIC DNA]</scope>
    <source>
        <strain evidence="3 4">DSM 24838</strain>
    </source>
</reference>
<dbReference type="Proteomes" id="UP000035100">
    <property type="component" value="Unassembled WGS sequence"/>
</dbReference>
<dbReference type="AlphaFoldDB" id="A0A0D0Q5C7"/>
<dbReference type="OrthoDB" id="9761809at2"/>
<feature type="domain" description="Creatinase N-terminal" evidence="2">
    <location>
        <begin position="18"/>
        <end position="162"/>
    </location>
</feature>
<dbReference type="Gene3D" id="3.90.230.10">
    <property type="entry name" value="Creatinase/methionine aminopeptidase superfamily"/>
    <property type="match status" value="1"/>
</dbReference>
<protein>
    <submittedName>
        <fullName evidence="3">Xaa-Pro aminopeptidase</fullName>
    </submittedName>
</protein>
<keyword evidence="4" id="KW-1185">Reference proteome</keyword>